<protein>
    <submittedName>
        <fullName evidence="4">Uncharacterized protein</fullName>
    </submittedName>
</protein>
<reference evidence="4" key="1">
    <citation type="submission" date="2022-11" db="UniProtKB">
        <authorList>
            <consortium name="WormBaseParasite"/>
        </authorList>
    </citation>
    <scope>IDENTIFICATION</scope>
</reference>
<accession>A0A915CZ43</accession>
<evidence type="ECO:0000256" key="2">
    <source>
        <dbReference type="RuleBase" id="RU003876"/>
    </source>
</evidence>
<dbReference type="Gene3D" id="3.30.1120.90">
    <property type="entry name" value="Nucleosome assembly protein"/>
    <property type="match status" value="1"/>
</dbReference>
<dbReference type="Pfam" id="PF00956">
    <property type="entry name" value="NAP"/>
    <property type="match status" value="1"/>
</dbReference>
<comment type="similarity">
    <text evidence="1 2">Belongs to the nucleosome assembly protein (NAP) family.</text>
</comment>
<evidence type="ECO:0000256" key="1">
    <source>
        <dbReference type="ARBA" id="ARBA00009947"/>
    </source>
</evidence>
<dbReference type="AlphaFoldDB" id="A0A915CZ43"/>
<sequence length="136" mass="15307">MPKCEAVVVGKHEPADEECDVPLIQNLDEDELQKLEINAPIEGTPSKGVPAFCFHAMNNMSQISDMISEYDASILKFLVDISLQVYTDPTMRFSLLFHFAGNPYFTNTVLTKHYELKTAPNNDDPFGFDVPPVIKR</sequence>
<dbReference type="InterPro" id="IPR037231">
    <property type="entry name" value="NAP-like_sf"/>
</dbReference>
<dbReference type="GO" id="GO:0006334">
    <property type="term" value="P:nucleosome assembly"/>
    <property type="evidence" value="ECO:0007669"/>
    <property type="project" value="InterPro"/>
</dbReference>
<evidence type="ECO:0000313" key="4">
    <source>
        <dbReference type="WBParaSite" id="jg13791"/>
    </source>
</evidence>
<dbReference type="PANTHER" id="PTHR11875">
    <property type="entry name" value="TESTIS-SPECIFIC Y-ENCODED PROTEIN"/>
    <property type="match status" value="1"/>
</dbReference>
<dbReference type="GO" id="GO:0005634">
    <property type="term" value="C:nucleus"/>
    <property type="evidence" value="ECO:0007669"/>
    <property type="project" value="InterPro"/>
</dbReference>
<proteinExistence type="inferred from homology"/>
<dbReference type="InterPro" id="IPR002164">
    <property type="entry name" value="NAP_family"/>
</dbReference>
<name>A0A915CZ43_9BILA</name>
<dbReference type="SUPFAM" id="SSF143113">
    <property type="entry name" value="NAP-like"/>
    <property type="match status" value="1"/>
</dbReference>
<keyword evidence="3" id="KW-1185">Reference proteome</keyword>
<dbReference type="WBParaSite" id="jg13791">
    <property type="protein sequence ID" value="jg13791"/>
    <property type="gene ID" value="jg13791"/>
</dbReference>
<evidence type="ECO:0000313" key="3">
    <source>
        <dbReference type="Proteomes" id="UP000887574"/>
    </source>
</evidence>
<dbReference type="Proteomes" id="UP000887574">
    <property type="component" value="Unplaced"/>
</dbReference>
<organism evidence="3 4">
    <name type="scientific">Ditylenchus dipsaci</name>
    <dbReference type="NCBI Taxonomy" id="166011"/>
    <lineage>
        <taxon>Eukaryota</taxon>
        <taxon>Metazoa</taxon>
        <taxon>Ecdysozoa</taxon>
        <taxon>Nematoda</taxon>
        <taxon>Chromadorea</taxon>
        <taxon>Rhabditida</taxon>
        <taxon>Tylenchina</taxon>
        <taxon>Tylenchomorpha</taxon>
        <taxon>Sphaerularioidea</taxon>
        <taxon>Anguinidae</taxon>
        <taxon>Anguininae</taxon>
        <taxon>Ditylenchus</taxon>
    </lineage>
</organism>